<dbReference type="Proteomes" id="UP000623250">
    <property type="component" value="Unassembled WGS sequence"/>
</dbReference>
<dbReference type="EMBL" id="JAEMUK010000014">
    <property type="protein sequence ID" value="MBJ7543401.1"/>
    <property type="molecule type" value="Genomic_DNA"/>
</dbReference>
<dbReference type="PANTHER" id="PTHR10094:SF25">
    <property type="entry name" value="SCP2 STEROL-BINDING DOMAIN-CONTAINING PROTEIN 1"/>
    <property type="match status" value="1"/>
</dbReference>
<gene>
    <name evidence="2" type="ORF">JDN41_07505</name>
</gene>
<proteinExistence type="predicted"/>
<organism evidence="2 3">
    <name type="scientific">Rhodomicrobium udaipurense</name>
    <dbReference type="NCBI Taxonomy" id="1202716"/>
    <lineage>
        <taxon>Bacteria</taxon>
        <taxon>Pseudomonadati</taxon>
        <taxon>Pseudomonadota</taxon>
        <taxon>Alphaproteobacteria</taxon>
        <taxon>Hyphomicrobiales</taxon>
        <taxon>Hyphomicrobiaceae</taxon>
        <taxon>Rhodomicrobium</taxon>
    </lineage>
</organism>
<reference evidence="2 3" key="1">
    <citation type="submission" date="2020-12" db="EMBL/GenBank/DDBJ databases">
        <title>Revised draft genomes of Rhodomicrobium vannielii ATCC 17100 and Rhodomicrobium udaipurense JA643.</title>
        <authorList>
            <person name="Conners E.M."/>
            <person name="Davenport E.J."/>
            <person name="Bose A."/>
        </authorList>
    </citation>
    <scope>NUCLEOTIDE SEQUENCE [LARGE SCALE GENOMIC DNA]</scope>
    <source>
        <strain evidence="2 3">JA643</strain>
    </source>
</reference>
<dbReference type="RefSeq" id="WP_037239058.1">
    <property type="nucleotide sequence ID" value="NZ_JAEMUK010000014.1"/>
</dbReference>
<protein>
    <submittedName>
        <fullName evidence="2">SCP2 sterol-binding domain-containing protein</fullName>
    </submittedName>
</protein>
<dbReference type="PANTHER" id="PTHR10094">
    <property type="entry name" value="STEROL CARRIER PROTEIN 2 SCP-2 FAMILY PROTEIN"/>
    <property type="match status" value="1"/>
</dbReference>
<dbReference type="InterPro" id="IPR036527">
    <property type="entry name" value="SCP2_sterol-bd_dom_sf"/>
</dbReference>
<accession>A0A8I1KJW0</accession>
<evidence type="ECO:0000313" key="2">
    <source>
        <dbReference type="EMBL" id="MBJ7543401.1"/>
    </source>
</evidence>
<dbReference type="SUPFAM" id="SSF55718">
    <property type="entry name" value="SCP-like"/>
    <property type="match status" value="1"/>
</dbReference>
<dbReference type="AlphaFoldDB" id="A0A8I1KJW0"/>
<dbReference type="Pfam" id="PF02036">
    <property type="entry name" value="SCP2"/>
    <property type="match status" value="1"/>
</dbReference>
<evidence type="ECO:0000259" key="1">
    <source>
        <dbReference type="Pfam" id="PF02036"/>
    </source>
</evidence>
<keyword evidence="3" id="KW-1185">Reference proteome</keyword>
<dbReference type="Gene3D" id="3.30.1050.10">
    <property type="entry name" value="SCP2 sterol-binding domain"/>
    <property type="match status" value="1"/>
</dbReference>
<dbReference type="InterPro" id="IPR003033">
    <property type="entry name" value="SCP2_sterol-bd_dom"/>
</dbReference>
<feature type="domain" description="SCP2" evidence="1">
    <location>
        <begin position="20"/>
        <end position="99"/>
    </location>
</feature>
<dbReference type="GO" id="GO:0005829">
    <property type="term" value="C:cytosol"/>
    <property type="evidence" value="ECO:0007669"/>
    <property type="project" value="TreeGrafter"/>
</dbReference>
<name>A0A8I1KJW0_9HYPH</name>
<comment type="caution">
    <text evidence="2">The sequence shown here is derived from an EMBL/GenBank/DDBJ whole genome shotgun (WGS) entry which is preliminary data.</text>
</comment>
<sequence length="100" mass="10409">MMDLNEVADALTKRVGSKSPLGGSVKFDLGEAGCLYIDGTGAANTVAVNKNDPAKCTISMSAGDFSDLIHGRLQPTSAFMQGKMRVDGDMGLAMKLGQIV</sequence>
<evidence type="ECO:0000313" key="3">
    <source>
        <dbReference type="Proteomes" id="UP000623250"/>
    </source>
</evidence>